<protein>
    <submittedName>
        <fullName evidence="1">Uncharacterized protein</fullName>
    </submittedName>
</protein>
<accession>A0ACC2RW35</accession>
<gene>
    <name evidence="1" type="ORF">DSO57_1016406</name>
</gene>
<sequence length="85" mass="9541">MLPFKNVLEMGRAHVAACFYFLLEHTLSYLLENFGRAVGKLAVSDPTAVKKTKILLFVNNDIHHVLILPLLGHFKDKSLAFAFDA</sequence>
<comment type="caution">
    <text evidence="1">The sequence shown here is derived from an EMBL/GenBank/DDBJ whole genome shotgun (WGS) entry which is preliminary data.</text>
</comment>
<reference evidence="1" key="1">
    <citation type="submission" date="2022-04" db="EMBL/GenBank/DDBJ databases">
        <title>Genome of the entomopathogenic fungus Entomophthora muscae.</title>
        <authorList>
            <person name="Elya C."/>
            <person name="Lovett B.R."/>
            <person name="Lee E."/>
            <person name="Macias A.M."/>
            <person name="Hajek A.E."/>
            <person name="De Bivort B.L."/>
            <person name="Kasson M.T."/>
            <person name="De Fine Licht H.H."/>
            <person name="Stajich J.E."/>
        </authorList>
    </citation>
    <scope>NUCLEOTIDE SEQUENCE</scope>
    <source>
        <strain evidence="1">Berkeley</strain>
    </source>
</reference>
<organism evidence="1 2">
    <name type="scientific">Entomophthora muscae</name>
    <dbReference type="NCBI Taxonomy" id="34485"/>
    <lineage>
        <taxon>Eukaryota</taxon>
        <taxon>Fungi</taxon>
        <taxon>Fungi incertae sedis</taxon>
        <taxon>Zoopagomycota</taxon>
        <taxon>Entomophthoromycotina</taxon>
        <taxon>Entomophthoromycetes</taxon>
        <taxon>Entomophthorales</taxon>
        <taxon>Entomophthoraceae</taxon>
        <taxon>Entomophthora</taxon>
    </lineage>
</organism>
<dbReference type="EMBL" id="QTSX02006456">
    <property type="protein sequence ID" value="KAJ9054274.1"/>
    <property type="molecule type" value="Genomic_DNA"/>
</dbReference>
<name>A0ACC2RW35_9FUNG</name>
<evidence type="ECO:0000313" key="2">
    <source>
        <dbReference type="Proteomes" id="UP001165960"/>
    </source>
</evidence>
<evidence type="ECO:0000313" key="1">
    <source>
        <dbReference type="EMBL" id="KAJ9054274.1"/>
    </source>
</evidence>
<proteinExistence type="predicted"/>
<keyword evidence="2" id="KW-1185">Reference proteome</keyword>
<dbReference type="Proteomes" id="UP001165960">
    <property type="component" value="Unassembled WGS sequence"/>
</dbReference>